<dbReference type="PANTHER" id="PTHR31234">
    <property type="entry name" value="LATE EMBRYOGENESIS ABUNDANT (LEA) HYDROXYPROLINE-RICH GLYCOPROTEIN FAMILY"/>
    <property type="match status" value="1"/>
</dbReference>
<proteinExistence type="predicted"/>
<dbReference type="InterPro" id="IPR004864">
    <property type="entry name" value="LEA_2"/>
</dbReference>
<sequence length="306" mass="34126">MENRYNSYDRGQQSYAMRDMTQQQGSYSLPYQHVYNNNNNNTSNKDYYNNDYYNQNYDETAAAPAAAPAAEPNNQPRYYNGFEDQDVKLIKPSKKRSKYLPCFPCIRTTCGRVTCCLCILLLLVIIVIVILVFAVFKMPTVDYLGPEGDPIFTFNQGNTTLGLDMVANIQVKNPNPISFNFESIVVTAYYPGYEPSIGGGNITHVEFPSKSTKTIQFPVSARYNRRQDPGFTVVQNILSRCGLLGSTNGQITINYDVKAKLKIIGITISPSLKNQSTSFACPTDIGQIASGIEGIIRKIGSFIDLN</sequence>
<gene>
    <name evidence="7" type="ORF">BCR41DRAFT_386698</name>
</gene>
<dbReference type="GeneID" id="33569664"/>
<dbReference type="PANTHER" id="PTHR31234:SF2">
    <property type="entry name" value="OS05G0199100 PROTEIN"/>
    <property type="match status" value="1"/>
</dbReference>
<evidence type="ECO:0000256" key="1">
    <source>
        <dbReference type="ARBA" id="ARBA00004167"/>
    </source>
</evidence>
<accession>A0A1Y2GLX1</accession>
<dbReference type="GO" id="GO:0016020">
    <property type="term" value="C:membrane"/>
    <property type="evidence" value="ECO:0007669"/>
    <property type="project" value="UniProtKB-SubCell"/>
</dbReference>
<name>A0A1Y2GLX1_9FUNG</name>
<evidence type="ECO:0000259" key="6">
    <source>
        <dbReference type="Pfam" id="PF03168"/>
    </source>
</evidence>
<evidence type="ECO:0000313" key="7">
    <source>
        <dbReference type="EMBL" id="ORZ14841.1"/>
    </source>
</evidence>
<comment type="subcellular location">
    <subcellularLocation>
        <location evidence="1">Membrane</location>
        <topology evidence="1">Single-pass membrane protein</topology>
    </subcellularLocation>
</comment>
<feature type="transmembrane region" description="Helical" evidence="5">
    <location>
        <begin position="113"/>
        <end position="136"/>
    </location>
</feature>
<dbReference type="Gene3D" id="2.60.40.1820">
    <property type="match status" value="1"/>
</dbReference>
<dbReference type="STRING" id="64571.A0A1Y2GLX1"/>
<keyword evidence="8" id="KW-1185">Reference proteome</keyword>
<feature type="domain" description="Late embryogenesis abundant protein LEA-2 subgroup" evidence="6">
    <location>
        <begin position="169"/>
        <end position="265"/>
    </location>
</feature>
<dbReference type="EMBL" id="MCFF01000020">
    <property type="protein sequence ID" value="ORZ14841.1"/>
    <property type="molecule type" value="Genomic_DNA"/>
</dbReference>
<organism evidence="7 8">
    <name type="scientific">Lobosporangium transversale</name>
    <dbReference type="NCBI Taxonomy" id="64571"/>
    <lineage>
        <taxon>Eukaryota</taxon>
        <taxon>Fungi</taxon>
        <taxon>Fungi incertae sedis</taxon>
        <taxon>Mucoromycota</taxon>
        <taxon>Mortierellomycotina</taxon>
        <taxon>Mortierellomycetes</taxon>
        <taxon>Mortierellales</taxon>
        <taxon>Mortierellaceae</taxon>
        <taxon>Lobosporangium</taxon>
    </lineage>
</organism>
<evidence type="ECO:0000313" key="8">
    <source>
        <dbReference type="Proteomes" id="UP000193648"/>
    </source>
</evidence>
<dbReference type="InParanoid" id="A0A1Y2GLX1"/>
<dbReference type="SUPFAM" id="SSF117070">
    <property type="entry name" value="LEA14-like"/>
    <property type="match status" value="1"/>
</dbReference>
<evidence type="ECO:0000256" key="3">
    <source>
        <dbReference type="ARBA" id="ARBA00022989"/>
    </source>
</evidence>
<protein>
    <recommendedName>
        <fullName evidence="6">Late embryogenesis abundant protein LEA-2 subgroup domain-containing protein</fullName>
    </recommendedName>
</protein>
<reference evidence="7 8" key="1">
    <citation type="submission" date="2016-07" db="EMBL/GenBank/DDBJ databases">
        <title>Pervasive Adenine N6-methylation of Active Genes in Fungi.</title>
        <authorList>
            <consortium name="DOE Joint Genome Institute"/>
            <person name="Mondo S.J."/>
            <person name="Dannebaum R.O."/>
            <person name="Kuo R.C."/>
            <person name="Labutti K."/>
            <person name="Haridas S."/>
            <person name="Kuo A."/>
            <person name="Salamov A."/>
            <person name="Ahrendt S.R."/>
            <person name="Lipzen A."/>
            <person name="Sullivan W."/>
            <person name="Andreopoulos W.B."/>
            <person name="Clum A."/>
            <person name="Lindquist E."/>
            <person name="Daum C."/>
            <person name="Ramamoorthy G.K."/>
            <person name="Gryganskyi A."/>
            <person name="Culley D."/>
            <person name="Magnuson J.K."/>
            <person name="James T.Y."/>
            <person name="O'Malley M.A."/>
            <person name="Stajich J.E."/>
            <person name="Spatafora J.W."/>
            <person name="Visel A."/>
            <person name="Grigoriev I.V."/>
        </authorList>
    </citation>
    <scope>NUCLEOTIDE SEQUENCE [LARGE SCALE GENOMIC DNA]</scope>
    <source>
        <strain evidence="7 8">NRRL 3116</strain>
    </source>
</reference>
<keyword evidence="2 5" id="KW-0812">Transmembrane</keyword>
<evidence type="ECO:0000256" key="4">
    <source>
        <dbReference type="ARBA" id="ARBA00023136"/>
    </source>
</evidence>
<keyword evidence="4 5" id="KW-0472">Membrane</keyword>
<evidence type="ECO:0000256" key="2">
    <source>
        <dbReference type="ARBA" id="ARBA00022692"/>
    </source>
</evidence>
<keyword evidence="3 5" id="KW-1133">Transmembrane helix</keyword>
<dbReference type="Proteomes" id="UP000193648">
    <property type="component" value="Unassembled WGS sequence"/>
</dbReference>
<dbReference type="GO" id="GO:0098542">
    <property type="term" value="P:defense response to other organism"/>
    <property type="evidence" value="ECO:0007669"/>
    <property type="project" value="InterPro"/>
</dbReference>
<dbReference type="AlphaFoldDB" id="A0A1Y2GLX1"/>
<comment type="caution">
    <text evidence="7">The sequence shown here is derived from an EMBL/GenBank/DDBJ whole genome shotgun (WGS) entry which is preliminary data.</text>
</comment>
<evidence type="ECO:0000256" key="5">
    <source>
        <dbReference type="SAM" id="Phobius"/>
    </source>
</evidence>
<dbReference type="OrthoDB" id="20273at2759"/>
<dbReference type="InterPro" id="IPR044839">
    <property type="entry name" value="NDR1-like"/>
</dbReference>
<dbReference type="Pfam" id="PF03168">
    <property type="entry name" value="LEA_2"/>
    <property type="match status" value="1"/>
</dbReference>
<dbReference type="RefSeq" id="XP_021880973.1">
    <property type="nucleotide sequence ID" value="XM_022027821.1"/>
</dbReference>